<sequence length="277" mass="32168">MSVIEDMIQAYDQVFLVEKKCSYEAIITDNIFSERLKLCNTENEKKKVAASEEILQHAKHLLVLPDEHDSQFYILLHEDLFKEDNVYCQIIAYEYARILDYAECREKYGIANMREESCPDDDCLKFLMEARAGFKSFSLFYNLTSADRKSVIYSYLSFMVPDYEKLLNQHLPENMSALAEYYGRCLAVSYYSNVEPTMPDYIKKYPVDELLAQVHINIFDSSIFRNYDAISNAYSDFMTNKSKQTRDPSASTIHRHTCSHTHAHGHSHDHSQGTPAH</sequence>
<protein>
    <submittedName>
        <fullName evidence="2">Uncharacterized protein</fullName>
    </submittedName>
</protein>
<dbReference type="Proteomes" id="UP000603234">
    <property type="component" value="Unassembled WGS sequence"/>
</dbReference>
<feature type="compositionally biased region" description="Polar residues" evidence="1">
    <location>
        <begin position="241"/>
        <end position="252"/>
    </location>
</feature>
<name>A0ABR6WR38_9FIRM</name>
<feature type="region of interest" description="Disordered" evidence="1">
    <location>
        <begin position="241"/>
        <end position="277"/>
    </location>
</feature>
<dbReference type="RefSeq" id="WP_186840750.1">
    <property type="nucleotide sequence ID" value="NZ_WJBC01000001.1"/>
</dbReference>
<accession>A0ABR6WR38</accession>
<reference evidence="2 3" key="1">
    <citation type="journal article" date="2020" name="mSystems">
        <title>Defining Genomic and Predicted Metabolic Features of the Acetobacterium Genus.</title>
        <authorList>
            <person name="Ross D.E."/>
            <person name="Marshall C.W."/>
            <person name="Gulliver D."/>
            <person name="May H.D."/>
            <person name="Norman R.S."/>
        </authorList>
    </citation>
    <scope>NUCLEOTIDE SEQUENCE [LARGE SCALE GENOMIC DNA]</scope>
    <source>
        <strain evidence="2 3">DSM 8238</strain>
    </source>
</reference>
<feature type="compositionally biased region" description="Basic residues" evidence="1">
    <location>
        <begin position="253"/>
        <end position="265"/>
    </location>
</feature>
<evidence type="ECO:0000256" key="1">
    <source>
        <dbReference type="SAM" id="MobiDB-lite"/>
    </source>
</evidence>
<proteinExistence type="predicted"/>
<comment type="caution">
    <text evidence="2">The sequence shown here is derived from an EMBL/GenBank/DDBJ whole genome shotgun (WGS) entry which is preliminary data.</text>
</comment>
<keyword evidence="3" id="KW-1185">Reference proteome</keyword>
<organism evidence="2 3">
    <name type="scientific">Acetobacterium fimetarium</name>
    <dbReference type="NCBI Taxonomy" id="52691"/>
    <lineage>
        <taxon>Bacteria</taxon>
        <taxon>Bacillati</taxon>
        <taxon>Bacillota</taxon>
        <taxon>Clostridia</taxon>
        <taxon>Eubacteriales</taxon>
        <taxon>Eubacteriaceae</taxon>
        <taxon>Acetobacterium</taxon>
    </lineage>
</organism>
<evidence type="ECO:0000313" key="3">
    <source>
        <dbReference type="Proteomes" id="UP000603234"/>
    </source>
</evidence>
<gene>
    <name evidence="2" type="ORF">GH808_00005</name>
</gene>
<dbReference type="EMBL" id="WJBC01000001">
    <property type="protein sequence ID" value="MBC3802825.1"/>
    <property type="molecule type" value="Genomic_DNA"/>
</dbReference>
<evidence type="ECO:0000313" key="2">
    <source>
        <dbReference type="EMBL" id="MBC3802825.1"/>
    </source>
</evidence>